<dbReference type="OMA" id="DACKHAN"/>
<dbReference type="PANTHER" id="PTHR42047">
    <property type="entry name" value="PROTEIN, PUTATIVE (AFU_ORTHOLOGUE AFUA_6G03560)-RELATED"/>
    <property type="match status" value="1"/>
</dbReference>
<proteinExistence type="predicted"/>
<keyword evidence="1" id="KW-0732">Signal</keyword>
<reference evidence="2 3" key="2">
    <citation type="journal article" date="2012" name="PLoS Pathog.">
        <title>Diverse lifestyles and strategies of plant pathogenesis encoded in the genomes of eighteen Dothideomycetes fungi.</title>
        <authorList>
            <person name="Ohm R.A."/>
            <person name="Feau N."/>
            <person name="Henrissat B."/>
            <person name="Schoch C.L."/>
            <person name="Horwitz B.A."/>
            <person name="Barry K.W."/>
            <person name="Condon B.J."/>
            <person name="Copeland A.C."/>
            <person name="Dhillon B."/>
            <person name="Glaser F."/>
            <person name="Hesse C.N."/>
            <person name="Kosti I."/>
            <person name="LaButti K."/>
            <person name="Lindquist E.A."/>
            <person name="Lucas S."/>
            <person name="Salamov A.A."/>
            <person name="Bradshaw R.E."/>
            <person name="Ciuffetti L."/>
            <person name="Hamelin R.C."/>
            <person name="Kema G.H.J."/>
            <person name="Lawrence C."/>
            <person name="Scott J.A."/>
            <person name="Spatafora J.W."/>
            <person name="Turgeon B.G."/>
            <person name="de Wit P.J.G.M."/>
            <person name="Zhong S."/>
            <person name="Goodwin S.B."/>
            <person name="Grigoriev I.V."/>
        </authorList>
    </citation>
    <scope>NUCLEOTIDE SEQUENCE [LARGE SCALE GENOMIC DNA]</scope>
    <source>
        <strain evidence="3">NZE10 / CBS 128990</strain>
    </source>
</reference>
<sequence>MKLVSILTFATAVLAAATPEAVPQAGTSKPLRFSGMSLRTASPIHSASINANDGKFWIGKKTKTYCPKNNPAVAGACKHANKDQTIFDYFNGKPTLSLGTSVPGGQQIYVNKDTGRLRFTAAHSTQMDGTPEQEGFTIVHGAKLQFKKEDWVACPGQMKGTYGVYAAKYKKSGRNGCLGFAWKVIQLDDSVPSAWQYSN</sequence>
<keyword evidence="3" id="KW-1185">Reference proteome</keyword>
<evidence type="ECO:0000256" key="1">
    <source>
        <dbReference type="SAM" id="SignalP"/>
    </source>
</evidence>
<reference evidence="3" key="1">
    <citation type="journal article" date="2012" name="PLoS Genet.">
        <title>The genomes of the fungal plant pathogens Cladosporium fulvum and Dothistroma septosporum reveal adaptation to different hosts and lifestyles but also signatures of common ancestry.</title>
        <authorList>
            <person name="de Wit P.J.G.M."/>
            <person name="van der Burgt A."/>
            <person name="Oekmen B."/>
            <person name="Stergiopoulos I."/>
            <person name="Abd-Elsalam K.A."/>
            <person name="Aerts A.L."/>
            <person name="Bahkali A.H."/>
            <person name="Beenen H.G."/>
            <person name="Chettri P."/>
            <person name="Cox M.P."/>
            <person name="Datema E."/>
            <person name="de Vries R.P."/>
            <person name="Dhillon B."/>
            <person name="Ganley A.R."/>
            <person name="Griffiths S.A."/>
            <person name="Guo Y."/>
            <person name="Hamelin R.C."/>
            <person name="Henrissat B."/>
            <person name="Kabir M.S."/>
            <person name="Jashni M.K."/>
            <person name="Kema G."/>
            <person name="Klaubauf S."/>
            <person name="Lapidus A."/>
            <person name="Levasseur A."/>
            <person name="Lindquist E."/>
            <person name="Mehrabi R."/>
            <person name="Ohm R.A."/>
            <person name="Owen T.J."/>
            <person name="Salamov A."/>
            <person name="Schwelm A."/>
            <person name="Schijlen E."/>
            <person name="Sun H."/>
            <person name="van den Burg H.A."/>
            <person name="van Ham R.C.H.J."/>
            <person name="Zhang S."/>
            <person name="Goodwin S.B."/>
            <person name="Grigoriev I.V."/>
            <person name="Collemare J."/>
            <person name="Bradshaw R.E."/>
        </authorList>
    </citation>
    <scope>NUCLEOTIDE SEQUENCE [LARGE SCALE GENOMIC DNA]</scope>
    <source>
        <strain evidence="3">NZE10 / CBS 128990</strain>
    </source>
</reference>
<evidence type="ECO:0008006" key="4">
    <source>
        <dbReference type="Google" id="ProtNLM"/>
    </source>
</evidence>
<dbReference type="InterPro" id="IPR052820">
    <property type="entry name" value="PhiA_domain"/>
</dbReference>
<dbReference type="OrthoDB" id="5430620at2759"/>
<dbReference type="PANTHER" id="PTHR42047:SF1">
    <property type="entry name" value="PROTEIN, PUTATIVE (AFU_ORTHOLOGUE AFUA_6G03560)-RELATED"/>
    <property type="match status" value="1"/>
</dbReference>
<name>N1PBL7_DOTSN</name>
<accession>N1PBL7</accession>
<evidence type="ECO:0000313" key="3">
    <source>
        <dbReference type="Proteomes" id="UP000016933"/>
    </source>
</evidence>
<evidence type="ECO:0000313" key="2">
    <source>
        <dbReference type="EMBL" id="EME38472.1"/>
    </source>
</evidence>
<protein>
    <recommendedName>
        <fullName evidence="4">Cell wall protein PhiA</fullName>
    </recommendedName>
</protein>
<dbReference type="AlphaFoldDB" id="N1PBL7"/>
<gene>
    <name evidence="2" type="ORF">DOTSEDRAFT_75860</name>
</gene>
<organism evidence="2 3">
    <name type="scientific">Dothistroma septosporum (strain NZE10 / CBS 128990)</name>
    <name type="common">Red band needle blight fungus</name>
    <name type="synonym">Mycosphaerella pini</name>
    <dbReference type="NCBI Taxonomy" id="675120"/>
    <lineage>
        <taxon>Eukaryota</taxon>
        <taxon>Fungi</taxon>
        <taxon>Dikarya</taxon>
        <taxon>Ascomycota</taxon>
        <taxon>Pezizomycotina</taxon>
        <taxon>Dothideomycetes</taxon>
        <taxon>Dothideomycetidae</taxon>
        <taxon>Mycosphaerellales</taxon>
        <taxon>Mycosphaerellaceae</taxon>
        <taxon>Dothistroma</taxon>
    </lineage>
</organism>
<dbReference type="eggNOG" id="ENOG502S6B1">
    <property type="taxonomic scope" value="Eukaryota"/>
</dbReference>
<dbReference type="EMBL" id="KB446547">
    <property type="protein sequence ID" value="EME38472.1"/>
    <property type="molecule type" value="Genomic_DNA"/>
</dbReference>
<dbReference type="Proteomes" id="UP000016933">
    <property type="component" value="Unassembled WGS sequence"/>
</dbReference>
<feature type="signal peptide" evidence="1">
    <location>
        <begin position="1"/>
        <end position="15"/>
    </location>
</feature>
<dbReference type="HOGENOM" id="CLU_078556_2_0_1"/>
<feature type="chain" id="PRO_5012316738" description="Cell wall protein PhiA" evidence="1">
    <location>
        <begin position="16"/>
        <end position="199"/>
    </location>
</feature>